<dbReference type="Proteomes" id="UP001226577">
    <property type="component" value="Unassembled WGS sequence"/>
</dbReference>
<keyword evidence="1" id="KW-0472">Membrane</keyword>
<sequence length="263" mass="27713">MRTKWKVLIAIAAVVVIVAVAVVLINLRPTEQASQPEPTTGTGMVAGKLGFPVSKISIGEGGTTTAADGKTPMGYNGTCDSAAQAAANYTPVLHDVNTKTWEAQKATMKALASDEAWIKDAVLLGDTYTTAAASGNFKSFDGGWLDRVDVKAGGLYRLVSCEAENRALVQVVYGGLRGGEAEPGGYFGTDSLELVWDGDWKISDVLVRIDDTELAAKFPDQGPAGGLVGASTGEMPTLDNGLVSRYFENLSKEGWVEYANATR</sequence>
<name>A0ABT9RYY6_9MICC</name>
<dbReference type="RefSeq" id="WP_306971352.1">
    <property type="nucleotide sequence ID" value="NZ_JAUSRE010000022.1"/>
</dbReference>
<gene>
    <name evidence="2" type="ORF">J2X98_003633</name>
</gene>
<accession>A0ABT9RYY6</accession>
<feature type="transmembrane region" description="Helical" evidence="1">
    <location>
        <begin position="7"/>
        <end position="27"/>
    </location>
</feature>
<proteinExistence type="predicted"/>
<evidence type="ECO:0000313" key="2">
    <source>
        <dbReference type="EMBL" id="MDP9890021.1"/>
    </source>
</evidence>
<dbReference type="EMBL" id="JAUSRE010000022">
    <property type="protein sequence ID" value="MDP9890021.1"/>
    <property type="molecule type" value="Genomic_DNA"/>
</dbReference>
<evidence type="ECO:0000256" key="1">
    <source>
        <dbReference type="SAM" id="Phobius"/>
    </source>
</evidence>
<keyword evidence="3" id="KW-1185">Reference proteome</keyword>
<keyword evidence="1" id="KW-0812">Transmembrane</keyword>
<protein>
    <submittedName>
        <fullName evidence="2">Uncharacterized protein</fullName>
    </submittedName>
</protein>
<evidence type="ECO:0000313" key="3">
    <source>
        <dbReference type="Proteomes" id="UP001226577"/>
    </source>
</evidence>
<reference evidence="2 3" key="1">
    <citation type="submission" date="2023-07" db="EMBL/GenBank/DDBJ databases">
        <title>Sorghum-associated microbial communities from plants grown in Nebraska, USA.</title>
        <authorList>
            <person name="Schachtman D."/>
        </authorList>
    </citation>
    <scope>NUCLEOTIDE SEQUENCE [LARGE SCALE GENOMIC DNA]</scope>
    <source>
        <strain evidence="2 3">CC222</strain>
    </source>
</reference>
<keyword evidence="1" id="KW-1133">Transmembrane helix</keyword>
<organism evidence="2 3">
    <name type="scientific">Pseudarthrobacter enclensis</name>
    <dbReference type="NCBI Taxonomy" id="993070"/>
    <lineage>
        <taxon>Bacteria</taxon>
        <taxon>Bacillati</taxon>
        <taxon>Actinomycetota</taxon>
        <taxon>Actinomycetes</taxon>
        <taxon>Micrococcales</taxon>
        <taxon>Micrococcaceae</taxon>
        <taxon>Pseudarthrobacter</taxon>
    </lineage>
</organism>
<comment type="caution">
    <text evidence="2">The sequence shown here is derived from an EMBL/GenBank/DDBJ whole genome shotgun (WGS) entry which is preliminary data.</text>
</comment>